<dbReference type="PaxDb" id="2903-EOD23625"/>
<dbReference type="GeneID" id="17269179"/>
<keyword evidence="1 4" id="KW-0479">Metal-binding</keyword>
<evidence type="ECO:0000313" key="8">
    <source>
        <dbReference type="Proteomes" id="UP000013827"/>
    </source>
</evidence>
<dbReference type="InterPro" id="IPR000571">
    <property type="entry name" value="Znf_CCCH"/>
</dbReference>
<evidence type="ECO:0000256" key="4">
    <source>
        <dbReference type="PROSITE-ProRule" id="PRU00723"/>
    </source>
</evidence>
<evidence type="ECO:0000313" key="7">
    <source>
        <dbReference type="EnsemblProtists" id="EOD23625"/>
    </source>
</evidence>
<sequence>MGKLRDWLRGDGDRPRWSRLQYAVAACAEDLQDELQDEWNDWTPDKFAGYESGDEFDSCSEWDDGEAVDRGWEWLGWSPTDREADGHGDGDESEDEGPLDDSTYGACDYPRLTDDRRLQDMIDATPCVVTRFLIAHGKQLAMQEDVYGDGFDDGFEWGQKSAQEAGPSEAQEVGHSEQRAKRQCHFFKRGTCRNGDACRFGHS</sequence>
<keyword evidence="2 4" id="KW-0863">Zinc-finger</keyword>
<protein>
    <recommendedName>
        <fullName evidence="6">C3H1-type domain-containing protein</fullName>
    </recommendedName>
</protein>
<feature type="compositionally biased region" description="Basic and acidic residues" evidence="5">
    <location>
        <begin position="80"/>
        <end position="90"/>
    </location>
</feature>
<dbReference type="AlphaFoldDB" id="A0A0D3JJE0"/>
<keyword evidence="8" id="KW-1185">Reference proteome</keyword>
<feature type="zinc finger region" description="C3H1-type" evidence="4">
    <location>
        <begin position="178"/>
        <end position="203"/>
    </location>
</feature>
<evidence type="ECO:0000256" key="5">
    <source>
        <dbReference type="SAM" id="MobiDB-lite"/>
    </source>
</evidence>
<evidence type="ECO:0000259" key="6">
    <source>
        <dbReference type="PROSITE" id="PS50103"/>
    </source>
</evidence>
<dbReference type="KEGG" id="ehx:EMIHUDRAFT_116298"/>
<dbReference type="InterPro" id="IPR036855">
    <property type="entry name" value="Znf_CCCH_sf"/>
</dbReference>
<name>A0A0D3JJE0_EMIH1</name>
<organism evidence="7 8">
    <name type="scientific">Emiliania huxleyi (strain CCMP1516)</name>
    <dbReference type="NCBI Taxonomy" id="280463"/>
    <lineage>
        <taxon>Eukaryota</taxon>
        <taxon>Haptista</taxon>
        <taxon>Haptophyta</taxon>
        <taxon>Prymnesiophyceae</taxon>
        <taxon>Isochrysidales</taxon>
        <taxon>Noelaerhabdaceae</taxon>
        <taxon>Emiliania</taxon>
    </lineage>
</organism>
<feature type="region of interest" description="Disordered" evidence="5">
    <location>
        <begin position="76"/>
        <end position="106"/>
    </location>
</feature>
<reference evidence="7" key="2">
    <citation type="submission" date="2024-10" db="UniProtKB">
        <authorList>
            <consortium name="EnsemblProtists"/>
        </authorList>
    </citation>
    <scope>IDENTIFICATION</scope>
</reference>
<dbReference type="HOGENOM" id="CLU_1398697_0_0_1"/>
<keyword evidence="3 4" id="KW-0862">Zinc</keyword>
<dbReference type="SUPFAM" id="SSF90229">
    <property type="entry name" value="CCCH zinc finger"/>
    <property type="match status" value="1"/>
</dbReference>
<dbReference type="Gene3D" id="4.10.1000.10">
    <property type="entry name" value="Zinc finger, CCCH-type"/>
    <property type="match status" value="1"/>
</dbReference>
<accession>A0A0D3JJE0</accession>
<dbReference type="Proteomes" id="UP000013827">
    <property type="component" value="Unassembled WGS sequence"/>
</dbReference>
<dbReference type="Pfam" id="PF00642">
    <property type="entry name" value="zf-CCCH"/>
    <property type="match status" value="1"/>
</dbReference>
<evidence type="ECO:0000256" key="1">
    <source>
        <dbReference type="ARBA" id="ARBA00022723"/>
    </source>
</evidence>
<dbReference type="PROSITE" id="PS50103">
    <property type="entry name" value="ZF_C3H1"/>
    <property type="match status" value="1"/>
</dbReference>
<dbReference type="RefSeq" id="XP_005776054.1">
    <property type="nucleotide sequence ID" value="XM_005775997.1"/>
</dbReference>
<evidence type="ECO:0000256" key="2">
    <source>
        <dbReference type="ARBA" id="ARBA00022771"/>
    </source>
</evidence>
<evidence type="ECO:0000256" key="3">
    <source>
        <dbReference type="ARBA" id="ARBA00022833"/>
    </source>
</evidence>
<dbReference type="GO" id="GO:0008270">
    <property type="term" value="F:zinc ion binding"/>
    <property type="evidence" value="ECO:0007669"/>
    <property type="project" value="UniProtKB-KW"/>
</dbReference>
<reference evidence="8" key="1">
    <citation type="journal article" date="2013" name="Nature">
        <title>Pan genome of the phytoplankton Emiliania underpins its global distribution.</title>
        <authorList>
            <person name="Read B.A."/>
            <person name="Kegel J."/>
            <person name="Klute M.J."/>
            <person name="Kuo A."/>
            <person name="Lefebvre S.C."/>
            <person name="Maumus F."/>
            <person name="Mayer C."/>
            <person name="Miller J."/>
            <person name="Monier A."/>
            <person name="Salamov A."/>
            <person name="Young J."/>
            <person name="Aguilar M."/>
            <person name="Claverie J.M."/>
            <person name="Frickenhaus S."/>
            <person name="Gonzalez K."/>
            <person name="Herman E.K."/>
            <person name="Lin Y.C."/>
            <person name="Napier J."/>
            <person name="Ogata H."/>
            <person name="Sarno A.F."/>
            <person name="Shmutz J."/>
            <person name="Schroeder D."/>
            <person name="de Vargas C."/>
            <person name="Verret F."/>
            <person name="von Dassow P."/>
            <person name="Valentin K."/>
            <person name="Van de Peer Y."/>
            <person name="Wheeler G."/>
            <person name="Dacks J.B."/>
            <person name="Delwiche C.F."/>
            <person name="Dyhrman S.T."/>
            <person name="Glockner G."/>
            <person name="John U."/>
            <person name="Richards T."/>
            <person name="Worden A.Z."/>
            <person name="Zhang X."/>
            <person name="Grigoriev I.V."/>
            <person name="Allen A.E."/>
            <person name="Bidle K."/>
            <person name="Borodovsky M."/>
            <person name="Bowler C."/>
            <person name="Brownlee C."/>
            <person name="Cock J.M."/>
            <person name="Elias M."/>
            <person name="Gladyshev V.N."/>
            <person name="Groth M."/>
            <person name="Guda C."/>
            <person name="Hadaegh A."/>
            <person name="Iglesias-Rodriguez M.D."/>
            <person name="Jenkins J."/>
            <person name="Jones B.M."/>
            <person name="Lawson T."/>
            <person name="Leese F."/>
            <person name="Lindquist E."/>
            <person name="Lobanov A."/>
            <person name="Lomsadze A."/>
            <person name="Malik S.B."/>
            <person name="Marsh M.E."/>
            <person name="Mackinder L."/>
            <person name="Mock T."/>
            <person name="Mueller-Roeber B."/>
            <person name="Pagarete A."/>
            <person name="Parker M."/>
            <person name="Probert I."/>
            <person name="Quesneville H."/>
            <person name="Raines C."/>
            <person name="Rensing S.A."/>
            <person name="Riano-Pachon D.M."/>
            <person name="Richier S."/>
            <person name="Rokitta S."/>
            <person name="Shiraiwa Y."/>
            <person name="Soanes D.M."/>
            <person name="van der Giezen M."/>
            <person name="Wahlund T.M."/>
            <person name="Williams B."/>
            <person name="Wilson W."/>
            <person name="Wolfe G."/>
            <person name="Wurch L.L."/>
        </authorList>
    </citation>
    <scope>NUCLEOTIDE SEQUENCE</scope>
</reference>
<dbReference type="EnsemblProtists" id="EOD23625">
    <property type="protein sequence ID" value="EOD23625"/>
    <property type="gene ID" value="EMIHUDRAFT_116298"/>
</dbReference>
<feature type="domain" description="C3H1-type" evidence="6">
    <location>
        <begin position="178"/>
        <end position="203"/>
    </location>
</feature>
<proteinExistence type="predicted"/>